<dbReference type="STRING" id="1507870.A0A1V8S8R3"/>
<dbReference type="PROSITE" id="PS50082">
    <property type="entry name" value="WD_REPEATS_2"/>
    <property type="match status" value="2"/>
</dbReference>
<dbReference type="InterPro" id="IPR027417">
    <property type="entry name" value="P-loop_NTPase"/>
</dbReference>
<sequence>MFWLDGWAGTGKSTIARTVARKYDDQKRLAASFFFSRGGGDTGHAGKFFTSIARQVADSVPGVRQHIGNALREHRQVINQSLQDQWNRLIFQPLSKLDSGAVRDTLVLVVDTLDECQATEKELKTLLQLLAETRLIRTVQLRVLVTSRPELPIRCGFRLITDHQGFVLHDTSRSCVEHDIRVYLEHELTEFARENGLNVVWPGETALQELVQRASGLFIWAATACCFISDGGEAFGQERLSELVQRGSARLAPEEKLDELYLVVLDKSTNQPSLREHECEEVVRTVREALAAIAALSSPLPAHSLAALLSTIDERKLRAMLGRLHSILDVPKDPIIPIRLHHPSFRDFLMDKDRADLNFWVDEKQAHSSLANDCLRLMSSMLKQDICDQGSPGVLIHALDTAHVSSCIPPELRYACLYYVQHLQKSGQRPNNGSHIHRFFLKHALHWLKVMSWTGKLSEAITAITSLESFVSAEDDFGVLVRDMKRFVTYARLAIERAPLQTCVSAVVFAPTLSEVRRRFEKEVLSGWIKRAPRVAKQWSASLQTLEGHKGGVTAVVFSSDGKTLASASADKTVKLWDPRSGEELQTLEAHSASVYACSFLPKSESLISISTDGDVGFWDSIMGELPLKLNGLTMGVSAAFHGIEMALLPSPSQERAMTQTAFRTKVESADGKLSASLS</sequence>
<dbReference type="OrthoDB" id="674604at2759"/>
<dbReference type="Gene3D" id="3.40.50.300">
    <property type="entry name" value="P-loop containing nucleotide triphosphate hydrolases"/>
    <property type="match status" value="1"/>
</dbReference>
<feature type="repeat" description="WD" evidence="2">
    <location>
        <begin position="588"/>
        <end position="620"/>
    </location>
</feature>
<gene>
    <name evidence="4" type="ORF">B0A48_18635</name>
</gene>
<keyword evidence="2" id="KW-0853">WD repeat</keyword>
<proteinExistence type="predicted"/>
<evidence type="ECO:0000313" key="5">
    <source>
        <dbReference type="Proteomes" id="UP000192596"/>
    </source>
</evidence>
<reference evidence="5" key="1">
    <citation type="submission" date="2017-03" db="EMBL/GenBank/DDBJ databases">
        <title>Genomes of endolithic fungi from Antarctica.</title>
        <authorList>
            <person name="Coleine C."/>
            <person name="Masonjones S."/>
            <person name="Stajich J.E."/>
        </authorList>
    </citation>
    <scope>NUCLEOTIDE SEQUENCE [LARGE SCALE GENOMIC DNA]</scope>
    <source>
        <strain evidence="5">CCFEE 5527</strain>
    </source>
</reference>
<feature type="repeat" description="WD" evidence="2">
    <location>
        <begin position="546"/>
        <end position="587"/>
    </location>
</feature>
<evidence type="ECO:0000256" key="2">
    <source>
        <dbReference type="PROSITE-ProRule" id="PRU00221"/>
    </source>
</evidence>
<evidence type="ECO:0000313" key="4">
    <source>
        <dbReference type="EMBL" id="OQN95387.1"/>
    </source>
</evidence>
<dbReference type="Proteomes" id="UP000192596">
    <property type="component" value="Unassembled WGS sequence"/>
</dbReference>
<evidence type="ECO:0000259" key="3">
    <source>
        <dbReference type="Pfam" id="PF24883"/>
    </source>
</evidence>
<dbReference type="Gene3D" id="2.130.10.10">
    <property type="entry name" value="YVTN repeat-like/Quinoprotein amine dehydrogenase"/>
    <property type="match status" value="1"/>
</dbReference>
<evidence type="ECO:0000256" key="1">
    <source>
        <dbReference type="ARBA" id="ARBA00022737"/>
    </source>
</evidence>
<accession>A0A1V8S8R3</accession>
<dbReference type="InterPro" id="IPR001680">
    <property type="entry name" value="WD40_rpt"/>
</dbReference>
<dbReference type="InParanoid" id="A0A1V8S8R3"/>
<dbReference type="PANTHER" id="PTHR10039:SF17">
    <property type="entry name" value="FUNGAL STAND N-TERMINAL GOODBYE DOMAIN-CONTAINING PROTEIN-RELATED"/>
    <property type="match status" value="1"/>
</dbReference>
<dbReference type="PANTHER" id="PTHR10039">
    <property type="entry name" value="AMELOGENIN"/>
    <property type="match status" value="1"/>
</dbReference>
<dbReference type="EMBL" id="NAJO01000100">
    <property type="protein sequence ID" value="OQN95387.1"/>
    <property type="molecule type" value="Genomic_DNA"/>
</dbReference>
<keyword evidence="5" id="KW-1185">Reference proteome</keyword>
<keyword evidence="1" id="KW-0677">Repeat</keyword>
<dbReference type="InterPro" id="IPR056884">
    <property type="entry name" value="NPHP3-like_N"/>
</dbReference>
<dbReference type="Pfam" id="PF00400">
    <property type="entry name" value="WD40"/>
    <property type="match status" value="2"/>
</dbReference>
<dbReference type="SMART" id="SM00320">
    <property type="entry name" value="WD40"/>
    <property type="match status" value="2"/>
</dbReference>
<dbReference type="PROSITE" id="PS50294">
    <property type="entry name" value="WD_REPEATS_REGION"/>
    <property type="match status" value="2"/>
</dbReference>
<organism evidence="4 5">
    <name type="scientific">Cryoendolithus antarcticus</name>
    <dbReference type="NCBI Taxonomy" id="1507870"/>
    <lineage>
        <taxon>Eukaryota</taxon>
        <taxon>Fungi</taxon>
        <taxon>Dikarya</taxon>
        <taxon>Ascomycota</taxon>
        <taxon>Pezizomycotina</taxon>
        <taxon>Dothideomycetes</taxon>
        <taxon>Dothideomycetidae</taxon>
        <taxon>Cladosporiales</taxon>
        <taxon>Cladosporiaceae</taxon>
        <taxon>Cryoendolithus</taxon>
    </lineage>
</organism>
<dbReference type="InterPro" id="IPR015943">
    <property type="entry name" value="WD40/YVTN_repeat-like_dom_sf"/>
</dbReference>
<name>A0A1V8S8R3_9PEZI</name>
<dbReference type="SUPFAM" id="SSF52540">
    <property type="entry name" value="P-loop containing nucleoside triphosphate hydrolases"/>
    <property type="match status" value="1"/>
</dbReference>
<dbReference type="Pfam" id="PF24883">
    <property type="entry name" value="NPHP3_N"/>
    <property type="match status" value="1"/>
</dbReference>
<feature type="domain" description="Nephrocystin 3-like N-terminal" evidence="3">
    <location>
        <begin position="1"/>
        <end position="148"/>
    </location>
</feature>
<protein>
    <recommendedName>
        <fullName evidence="3">Nephrocystin 3-like N-terminal domain-containing protein</fullName>
    </recommendedName>
</protein>
<dbReference type="AlphaFoldDB" id="A0A1V8S8R3"/>
<comment type="caution">
    <text evidence="4">The sequence shown here is derived from an EMBL/GenBank/DDBJ whole genome shotgun (WGS) entry which is preliminary data.</text>
</comment>
<dbReference type="SUPFAM" id="SSF50978">
    <property type="entry name" value="WD40 repeat-like"/>
    <property type="match status" value="1"/>
</dbReference>
<dbReference type="InterPro" id="IPR036322">
    <property type="entry name" value="WD40_repeat_dom_sf"/>
</dbReference>